<evidence type="ECO:0000256" key="1">
    <source>
        <dbReference type="ARBA" id="ARBA00004141"/>
    </source>
</evidence>
<keyword evidence="9" id="KW-1185">Reference proteome</keyword>
<dbReference type="InterPro" id="IPR049326">
    <property type="entry name" value="Rhodopsin_dom_fungi"/>
</dbReference>
<feature type="transmembrane region" description="Helical" evidence="6">
    <location>
        <begin position="131"/>
        <end position="154"/>
    </location>
</feature>
<evidence type="ECO:0000259" key="7">
    <source>
        <dbReference type="Pfam" id="PF20684"/>
    </source>
</evidence>
<dbReference type="InterPro" id="IPR052337">
    <property type="entry name" value="SAT4-like"/>
</dbReference>
<keyword evidence="4 6" id="KW-0472">Membrane</keyword>
<dbReference type="Proteomes" id="UP000297716">
    <property type="component" value="Unassembled WGS sequence"/>
</dbReference>
<feature type="transmembrane region" description="Helical" evidence="6">
    <location>
        <begin position="18"/>
        <end position="38"/>
    </location>
</feature>
<feature type="domain" description="Rhodopsin" evidence="7">
    <location>
        <begin position="35"/>
        <end position="250"/>
    </location>
</feature>
<dbReference type="STRING" id="37992.A0A4Z0YNE8"/>
<feature type="transmembrane region" description="Helical" evidence="6">
    <location>
        <begin position="50"/>
        <end position="73"/>
    </location>
</feature>
<evidence type="ECO:0000313" key="9">
    <source>
        <dbReference type="Proteomes" id="UP000297716"/>
    </source>
</evidence>
<evidence type="ECO:0000256" key="4">
    <source>
        <dbReference type="ARBA" id="ARBA00023136"/>
    </source>
</evidence>
<evidence type="ECO:0000256" key="5">
    <source>
        <dbReference type="ARBA" id="ARBA00038359"/>
    </source>
</evidence>
<organism evidence="8 9">
    <name type="scientific">Xylaria hypoxylon</name>
    <dbReference type="NCBI Taxonomy" id="37992"/>
    <lineage>
        <taxon>Eukaryota</taxon>
        <taxon>Fungi</taxon>
        <taxon>Dikarya</taxon>
        <taxon>Ascomycota</taxon>
        <taxon>Pezizomycotina</taxon>
        <taxon>Sordariomycetes</taxon>
        <taxon>Xylariomycetidae</taxon>
        <taxon>Xylariales</taxon>
        <taxon>Xylariaceae</taxon>
        <taxon>Xylaria</taxon>
    </lineage>
</organism>
<evidence type="ECO:0000256" key="3">
    <source>
        <dbReference type="ARBA" id="ARBA00022989"/>
    </source>
</evidence>
<evidence type="ECO:0000256" key="6">
    <source>
        <dbReference type="SAM" id="Phobius"/>
    </source>
</evidence>
<reference evidence="8 9" key="1">
    <citation type="submission" date="2019-03" db="EMBL/GenBank/DDBJ databases">
        <title>Draft genome sequence of Xylaria hypoxylon DSM 108379, a ubiquitous saprotrophic-parasitic fungi on hardwood.</title>
        <authorList>
            <person name="Buettner E."/>
            <person name="Leonhardt S."/>
            <person name="Gebauer A.M."/>
            <person name="Liers C."/>
            <person name="Hofrichter M."/>
            <person name="Kellner H."/>
        </authorList>
    </citation>
    <scope>NUCLEOTIDE SEQUENCE [LARGE SCALE GENOMIC DNA]</scope>
    <source>
        <strain evidence="8 9">DSM 108379</strain>
    </source>
</reference>
<comment type="subcellular location">
    <subcellularLocation>
        <location evidence="1">Membrane</location>
        <topology evidence="1">Multi-pass membrane protein</topology>
    </subcellularLocation>
</comment>
<protein>
    <recommendedName>
        <fullName evidence="7">Rhodopsin domain-containing protein</fullName>
    </recommendedName>
</protein>
<dbReference type="Pfam" id="PF20684">
    <property type="entry name" value="Fung_rhodopsin"/>
    <property type="match status" value="1"/>
</dbReference>
<dbReference type="GO" id="GO:0016020">
    <property type="term" value="C:membrane"/>
    <property type="evidence" value="ECO:0007669"/>
    <property type="project" value="UniProtKB-SubCell"/>
</dbReference>
<name>A0A4Z0YNE8_9PEZI</name>
<keyword evidence="2 6" id="KW-0812">Transmembrane</keyword>
<evidence type="ECO:0000256" key="2">
    <source>
        <dbReference type="ARBA" id="ARBA00022692"/>
    </source>
</evidence>
<feature type="transmembrane region" description="Helical" evidence="6">
    <location>
        <begin position="95"/>
        <end position="119"/>
    </location>
</feature>
<gene>
    <name evidence="8" type="ORF">E0Z10_g3505</name>
</gene>
<dbReference type="OrthoDB" id="3934549at2759"/>
<dbReference type="PANTHER" id="PTHR33048:SF47">
    <property type="entry name" value="INTEGRAL MEMBRANE PROTEIN-RELATED"/>
    <property type="match status" value="1"/>
</dbReference>
<feature type="transmembrane region" description="Helical" evidence="6">
    <location>
        <begin position="174"/>
        <end position="198"/>
    </location>
</feature>
<keyword evidence="3 6" id="KW-1133">Transmembrane helix</keyword>
<comment type="similarity">
    <text evidence="5">Belongs to the SAT4 family.</text>
</comment>
<sequence length="329" mass="36574">MATQLTAAELNDTLQPNLIALCTTLVALSTLALSLRLWSNYITLGYRWGWDDVFATLTLVFIISETALILWWIDVGLGRHAAAVSPEDLAKGPKIIFIATFFYDLNISLPKFSALFFYHRIFKRTKAWFSTALWIIGAANAGWLLSAFISTLLQCIPINAVWESVPGAKCFPQWSWFLGTAIPSVLIDFLILVTPLPIIWGLQMAPFRRFSIVVVFLFGYSVIVVSIGRLVTLAQAGSHLLDDLTWTPIQYLDIFRLVRRVYLDGIKGAMPGGRASTKTSSSTTNDEHKGQFIRMGDYPANIGAEQGRGRQASGEGGFIEGLRSREMAW</sequence>
<dbReference type="EMBL" id="SKBN01000049">
    <property type="protein sequence ID" value="TGJ85287.1"/>
    <property type="molecule type" value="Genomic_DNA"/>
</dbReference>
<dbReference type="PANTHER" id="PTHR33048">
    <property type="entry name" value="PTH11-LIKE INTEGRAL MEMBRANE PROTEIN (AFU_ORTHOLOGUE AFUA_5G11245)"/>
    <property type="match status" value="1"/>
</dbReference>
<evidence type="ECO:0000313" key="8">
    <source>
        <dbReference type="EMBL" id="TGJ85287.1"/>
    </source>
</evidence>
<comment type="caution">
    <text evidence="8">The sequence shown here is derived from an EMBL/GenBank/DDBJ whole genome shotgun (WGS) entry which is preliminary data.</text>
</comment>
<proteinExistence type="inferred from homology"/>
<accession>A0A4Z0YNE8</accession>
<feature type="transmembrane region" description="Helical" evidence="6">
    <location>
        <begin position="210"/>
        <end position="231"/>
    </location>
</feature>
<dbReference type="AlphaFoldDB" id="A0A4Z0YNE8"/>